<organism evidence="3 4">
    <name type="scientific">Handroanthus impetiginosus</name>
    <dbReference type="NCBI Taxonomy" id="429701"/>
    <lineage>
        <taxon>Eukaryota</taxon>
        <taxon>Viridiplantae</taxon>
        <taxon>Streptophyta</taxon>
        <taxon>Embryophyta</taxon>
        <taxon>Tracheophyta</taxon>
        <taxon>Spermatophyta</taxon>
        <taxon>Magnoliopsida</taxon>
        <taxon>eudicotyledons</taxon>
        <taxon>Gunneridae</taxon>
        <taxon>Pentapetalae</taxon>
        <taxon>asterids</taxon>
        <taxon>lamiids</taxon>
        <taxon>Lamiales</taxon>
        <taxon>Bignoniaceae</taxon>
        <taxon>Crescentiina</taxon>
        <taxon>Tabebuia alliance</taxon>
        <taxon>Handroanthus</taxon>
    </lineage>
</organism>
<evidence type="ECO:0000256" key="2">
    <source>
        <dbReference type="RuleBase" id="RU369004"/>
    </source>
</evidence>
<dbReference type="PANTHER" id="PTHR28242">
    <property type="entry name" value="PHOSPHORELAY INTERMEDIATE PROTEIN YPD1"/>
    <property type="match status" value="1"/>
</dbReference>
<sequence length="47" mass="5587">MECTQFQEYCKAGNVEGCMRTFQDVKQEHAVLKRKLESYFQVAREAR</sequence>
<dbReference type="GO" id="GO:0009927">
    <property type="term" value="F:histidine phosphotransfer kinase activity"/>
    <property type="evidence" value="ECO:0007669"/>
    <property type="project" value="UniProtKB-UniRule"/>
</dbReference>
<keyword evidence="1 2" id="KW-0902">Two-component regulatory system</keyword>
<dbReference type="PANTHER" id="PTHR28242:SF43">
    <property type="entry name" value="HISTIDINE-CONTAINING PHOSPHOTRANSFER PROTEIN 4"/>
    <property type="match status" value="1"/>
</dbReference>
<dbReference type="GO" id="GO:0043424">
    <property type="term" value="F:protein histidine kinase binding"/>
    <property type="evidence" value="ECO:0007669"/>
    <property type="project" value="UniProtKB-UniRule"/>
</dbReference>
<gene>
    <name evidence="3" type="ORF">CDL12_02556</name>
</gene>
<dbReference type="GO" id="GO:0005634">
    <property type="term" value="C:nucleus"/>
    <property type="evidence" value="ECO:0007669"/>
    <property type="project" value="UniProtKB-SubCell"/>
</dbReference>
<evidence type="ECO:0000313" key="3">
    <source>
        <dbReference type="EMBL" id="PIN24716.1"/>
    </source>
</evidence>
<dbReference type="SUPFAM" id="SSF47226">
    <property type="entry name" value="Histidine-containing phosphotransfer domain, HPT domain"/>
    <property type="match status" value="1"/>
</dbReference>
<protein>
    <recommendedName>
        <fullName evidence="2">Histidine-containing phosphotransfer protein</fullName>
    </recommendedName>
</protein>
<dbReference type="Proteomes" id="UP000231279">
    <property type="component" value="Unassembled WGS sequence"/>
</dbReference>
<dbReference type="InterPro" id="IPR036641">
    <property type="entry name" value="HPT_dom_sf"/>
</dbReference>
<dbReference type="STRING" id="429701.A0A2G9I4N6"/>
<dbReference type="InterPro" id="IPR045871">
    <property type="entry name" value="AHP1-5/YPD1"/>
</dbReference>
<comment type="caution">
    <text evidence="3">The sequence shown here is derived from an EMBL/GenBank/DDBJ whole genome shotgun (WGS) entry which is preliminary data.</text>
</comment>
<keyword evidence="2" id="KW-0932">Cytokinin signaling pathway</keyword>
<keyword evidence="4" id="KW-1185">Reference proteome</keyword>
<dbReference type="AlphaFoldDB" id="A0A2G9I4N6"/>
<dbReference type="GO" id="GO:0000160">
    <property type="term" value="P:phosphorelay signal transduction system"/>
    <property type="evidence" value="ECO:0007669"/>
    <property type="project" value="UniProtKB-UniRule"/>
</dbReference>
<dbReference type="GO" id="GO:0005829">
    <property type="term" value="C:cytosol"/>
    <property type="evidence" value="ECO:0007669"/>
    <property type="project" value="UniProtKB-SubCell"/>
</dbReference>
<accession>A0A2G9I4N6</accession>
<proteinExistence type="predicted"/>
<evidence type="ECO:0000313" key="4">
    <source>
        <dbReference type="Proteomes" id="UP000231279"/>
    </source>
</evidence>
<reference evidence="4" key="1">
    <citation type="journal article" date="2018" name="Gigascience">
        <title>Genome assembly of the Pink Ipe (Handroanthus impetiginosus, Bignoniaceae), a highly valued, ecologically keystone Neotropical timber forest tree.</title>
        <authorList>
            <person name="Silva-Junior O.B."/>
            <person name="Grattapaglia D."/>
            <person name="Novaes E."/>
            <person name="Collevatti R.G."/>
        </authorList>
    </citation>
    <scope>NUCLEOTIDE SEQUENCE [LARGE SCALE GENOMIC DNA]</scope>
    <source>
        <strain evidence="4">cv. UFG-1</strain>
    </source>
</reference>
<dbReference type="GO" id="GO:0009736">
    <property type="term" value="P:cytokinin-activated signaling pathway"/>
    <property type="evidence" value="ECO:0007669"/>
    <property type="project" value="UniProtKB-KW"/>
</dbReference>
<comment type="subcellular location">
    <subcellularLocation>
        <location evidence="2">Cytoplasm</location>
        <location evidence="2">Cytosol</location>
    </subcellularLocation>
    <subcellularLocation>
        <location evidence="2">Nucleus</location>
    </subcellularLocation>
</comment>
<name>A0A2G9I4N6_9LAMI</name>
<dbReference type="Gene3D" id="1.20.120.160">
    <property type="entry name" value="HPT domain"/>
    <property type="match status" value="1"/>
</dbReference>
<dbReference type="EMBL" id="NKXS01000368">
    <property type="protein sequence ID" value="PIN24716.1"/>
    <property type="molecule type" value="Genomic_DNA"/>
</dbReference>
<evidence type="ECO:0000256" key="1">
    <source>
        <dbReference type="ARBA" id="ARBA00023012"/>
    </source>
</evidence>
<dbReference type="OrthoDB" id="1673781at2759"/>
<comment type="domain">
    <text evidence="2">Histidine-containing phosphotransfer domain (HPt) contains an active histidine that mediates the phosphotransfer.</text>
</comment>
<comment type="function">
    <text evidence="2">Functions as a two-component phosphorelay mediators between cytokinin sensor histidine kinases and response regulators (B-type ARRs). Plays an important role in propagating cytokinin signal transduction.</text>
</comment>